<name>A0AAD9ZC26_9LECA</name>
<evidence type="ECO:0000256" key="4">
    <source>
        <dbReference type="ARBA" id="ARBA00022679"/>
    </source>
</evidence>
<dbReference type="PANTHER" id="PTHR43775">
    <property type="entry name" value="FATTY ACID SYNTHASE"/>
    <property type="match status" value="1"/>
</dbReference>
<dbReference type="InterPro" id="IPR016039">
    <property type="entry name" value="Thiolase-like"/>
</dbReference>
<evidence type="ECO:0000259" key="10">
    <source>
        <dbReference type="PROSITE" id="PS52019"/>
    </source>
</evidence>
<feature type="active site" description="Proton acceptor" evidence="7">
    <location>
        <position position="2215"/>
    </location>
</feature>
<dbReference type="InterPro" id="IPR001227">
    <property type="entry name" value="Ac_transferase_dom_sf"/>
</dbReference>
<dbReference type="InterPro" id="IPR016036">
    <property type="entry name" value="Malonyl_transacylase_ACP-bd"/>
</dbReference>
<keyword evidence="5" id="KW-0511">Multifunctional enzyme</keyword>
<evidence type="ECO:0000256" key="3">
    <source>
        <dbReference type="ARBA" id="ARBA00022553"/>
    </source>
</evidence>
<dbReference type="PROSITE" id="PS52019">
    <property type="entry name" value="PKS_MFAS_DH"/>
    <property type="match status" value="1"/>
</dbReference>
<dbReference type="InterPro" id="IPR050091">
    <property type="entry name" value="PKS_NRPS_Biosynth_Enz"/>
</dbReference>
<evidence type="ECO:0000256" key="7">
    <source>
        <dbReference type="PIRSR" id="PIRSR600542-1"/>
    </source>
</evidence>
<dbReference type="SMART" id="SM00829">
    <property type="entry name" value="PKS_ER"/>
    <property type="match status" value="1"/>
</dbReference>
<dbReference type="Gene3D" id="3.10.129.110">
    <property type="entry name" value="Polyketide synthase dehydratase"/>
    <property type="match status" value="1"/>
</dbReference>
<proteinExistence type="inferred from homology"/>
<dbReference type="SUPFAM" id="SSF52151">
    <property type="entry name" value="FabD/lysophospholipase-like"/>
    <property type="match status" value="1"/>
</dbReference>
<dbReference type="Proteomes" id="UP001276659">
    <property type="component" value="Unassembled WGS sequence"/>
</dbReference>
<dbReference type="Gene3D" id="1.10.1200.10">
    <property type="entry name" value="ACP-like"/>
    <property type="match status" value="1"/>
</dbReference>
<dbReference type="SUPFAM" id="SSF52777">
    <property type="entry name" value="CoA-dependent acyltransferases"/>
    <property type="match status" value="2"/>
</dbReference>
<dbReference type="InterPro" id="IPR013968">
    <property type="entry name" value="PKS_KR"/>
</dbReference>
<dbReference type="GO" id="GO:0016491">
    <property type="term" value="F:oxidoreductase activity"/>
    <property type="evidence" value="ECO:0007669"/>
    <property type="project" value="InterPro"/>
</dbReference>
<dbReference type="Pfam" id="PF21089">
    <property type="entry name" value="PKS_DH_N"/>
    <property type="match status" value="1"/>
</dbReference>
<dbReference type="GO" id="GO:0044550">
    <property type="term" value="P:secondary metabolite biosynthetic process"/>
    <property type="evidence" value="ECO:0007669"/>
    <property type="project" value="UniProtKB-ARBA"/>
</dbReference>
<evidence type="ECO:0000256" key="5">
    <source>
        <dbReference type="ARBA" id="ARBA00023268"/>
    </source>
</evidence>
<dbReference type="InterPro" id="IPR020806">
    <property type="entry name" value="PKS_PP-bd"/>
</dbReference>
<feature type="active site" description="Proton acceptor; for dehydratase activity" evidence="8">
    <location>
        <position position="626"/>
    </location>
</feature>
<dbReference type="PROSITE" id="PS00439">
    <property type="entry name" value="ACYLTRANSF_C_1"/>
    <property type="match status" value="1"/>
</dbReference>
<evidence type="ECO:0000256" key="2">
    <source>
        <dbReference type="ARBA" id="ARBA00022450"/>
    </source>
</evidence>
<dbReference type="SMART" id="SM00826">
    <property type="entry name" value="PKS_DH"/>
    <property type="match status" value="1"/>
</dbReference>
<feature type="domain" description="Carrier" evidence="9">
    <location>
        <begin position="1809"/>
        <end position="1883"/>
    </location>
</feature>
<dbReference type="InterPro" id="IPR042104">
    <property type="entry name" value="PKS_dehydratase_sf"/>
</dbReference>
<gene>
    <name evidence="11" type="ORF">OEA41_001266</name>
</gene>
<dbReference type="InterPro" id="IPR020843">
    <property type="entry name" value="ER"/>
</dbReference>
<dbReference type="Gene3D" id="3.30.70.3290">
    <property type="match status" value="1"/>
</dbReference>
<dbReference type="GO" id="GO:0004312">
    <property type="term" value="F:fatty acid synthase activity"/>
    <property type="evidence" value="ECO:0007669"/>
    <property type="project" value="TreeGrafter"/>
</dbReference>
<keyword evidence="6" id="KW-0012">Acyltransferase</keyword>
<keyword evidence="2" id="KW-0596">Phosphopantetheine</keyword>
<dbReference type="InterPro" id="IPR020807">
    <property type="entry name" value="PKS_DH"/>
</dbReference>
<keyword evidence="12" id="KW-1185">Reference proteome</keyword>
<evidence type="ECO:0000313" key="12">
    <source>
        <dbReference type="Proteomes" id="UP001276659"/>
    </source>
</evidence>
<comment type="caution">
    <text evidence="11">The sequence shown here is derived from an EMBL/GenBank/DDBJ whole genome shotgun (WGS) entry which is preliminary data.</text>
</comment>
<dbReference type="InterPro" id="IPR042231">
    <property type="entry name" value="Cho/carn_acyl_trans_2"/>
</dbReference>
<protein>
    <submittedName>
        <fullName evidence="11">PKS/NRPS-like protein biosynthetic cluster</fullName>
    </submittedName>
</protein>
<reference evidence="11" key="1">
    <citation type="submission" date="2022-11" db="EMBL/GenBank/DDBJ databases">
        <title>Chromosomal genome sequence assembly and mating type (MAT) locus characterization of the leprose asexual lichenized fungus Lepraria neglecta (Nyl.) Erichsen.</title>
        <authorList>
            <person name="Allen J.L."/>
            <person name="Pfeffer B."/>
        </authorList>
    </citation>
    <scope>NUCLEOTIDE SEQUENCE</scope>
    <source>
        <strain evidence="11">Allen 5258</strain>
    </source>
</reference>
<dbReference type="InterPro" id="IPR039551">
    <property type="entry name" value="Cho/carn_acyl_trans"/>
</dbReference>
<dbReference type="SUPFAM" id="SSF47336">
    <property type="entry name" value="ACP-like"/>
    <property type="match status" value="1"/>
</dbReference>
<dbReference type="InterPro" id="IPR016035">
    <property type="entry name" value="Acyl_Trfase/lysoPLipase"/>
</dbReference>
<dbReference type="InterPro" id="IPR009081">
    <property type="entry name" value="PP-bd_ACP"/>
</dbReference>
<dbReference type="SUPFAM" id="SSF55048">
    <property type="entry name" value="Probable ACP-binding domain of malonyl-CoA ACP transacylase"/>
    <property type="match status" value="1"/>
</dbReference>
<organism evidence="11 12">
    <name type="scientific">Lepraria neglecta</name>
    <dbReference type="NCBI Taxonomy" id="209136"/>
    <lineage>
        <taxon>Eukaryota</taxon>
        <taxon>Fungi</taxon>
        <taxon>Dikarya</taxon>
        <taxon>Ascomycota</taxon>
        <taxon>Pezizomycotina</taxon>
        <taxon>Lecanoromycetes</taxon>
        <taxon>OSLEUM clade</taxon>
        <taxon>Lecanoromycetidae</taxon>
        <taxon>Lecanorales</taxon>
        <taxon>Lecanorineae</taxon>
        <taxon>Stereocaulaceae</taxon>
        <taxon>Lepraria</taxon>
    </lineage>
</organism>
<evidence type="ECO:0000256" key="6">
    <source>
        <dbReference type="ARBA" id="ARBA00023315"/>
    </source>
</evidence>
<dbReference type="EMBL" id="JASNWA010000006">
    <property type="protein sequence ID" value="KAK3174022.1"/>
    <property type="molecule type" value="Genomic_DNA"/>
</dbReference>
<dbReference type="SUPFAM" id="SSF51735">
    <property type="entry name" value="NAD(P)-binding Rossmann-fold domains"/>
    <property type="match status" value="2"/>
</dbReference>
<dbReference type="InterPro" id="IPR036736">
    <property type="entry name" value="ACP-like_sf"/>
</dbReference>
<dbReference type="InterPro" id="IPR056501">
    <property type="entry name" value="NAD-bd_HRPKS_sdrA"/>
</dbReference>
<dbReference type="InterPro" id="IPR023213">
    <property type="entry name" value="CAT-like_dom_sf"/>
</dbReference>
<dbReference type="PROSITE" id="PS50075">
    <property type="entry name" value="CARRIER"/>
    <property type="match status" value="1"/>
</dbReference>
<dbReference type="GO" id="GO:0006633">
    <property type="term" value="P:fatty acid biosynthetic process"/>
    <property type="evidence" value="ECO:0007669"/>
    <property type="project" value="TreeGrafter"/>
</dbReference>
<feature type="region of interest" description="N-terminal hotdog fold" evidence="8">
    <location>
        <begin position="594"/>
        <end position="726"/>
    </location>
</feature>
<dbReference type="InterPro" id="IPR000542">
    <property type="entry name" value="Carn_acyl_trans"/>
</dbReference>
<dbReference type="Gene3D" id="3.30.559.70">
    <property type="entry name" value="Choline/Carnitine o-acyltransferase, domain 2"/>
    <property type="match status" value="1"/>
</dbReference>
<keyword evidence="3" id="KW-0597">Phosphoprotein</keyword>
<dbReference type="Gene3D" id="3.90.180.10">
    <property type="entry name" value="Medium-chain alcohol dehydrogenases, catalytic domain"/>
    <property type="match status" value="1"/>
</dbReference>
<dbReference type="Gene3D" id="3.40.47.10">
    <property type="match status" value="1"/>
</dbReference>
<dbReference type="InterPro" id="IPR049900">
    <property type="entry name" value="PKS_mFAS_DH"/>
</dbReference>
<dbReference type="SMART" id="SM00822">
    <property type="entry name" value="PKS_KR"/>
    <property type="match status" value="1"/>
</dbReference>
<dbReference type="InterPro" id="IPR014043">
    <property type="entry name" value="Acyl_transferase_dom"/>
</dbReference>
<dbReference type="InterPro" id="IPR011032">
    <property type="entry name" value="GroES-like_sf"/>
</dbReference>
<feature type="active site" description="Proton donor; for dehydratase activity" evidence="8">
    <location>
        <position position="812"/>
    </location>
</feature>
<dbReference type="CDD" id="cd05195">
    <property type="entry name" value="enoyl_red"/>
    <property type="match status" value="1"/>
</dbReference>
<keyword evidence="4" id="KW-0808">Transferase</keyword>
<dbReference type="PANTHER" id="PTHR43775:SF22">
    <property type="entry name" value="SYNTHASE, PUTATIVE (JCVI)-RELATED"/>
    <property type="match status" value="1"/>
</dbReference>
<dbReference type="Pfam" id="PF00755">
    <property type="entry name" value="Carn_acyltransf"/>
    <property type="match status" value="1"/>
</dbReference>
<evidence type="ECO:0000313" key="11">
    <source>
        <dbReference type="EMBL" id="KAK3174022.1"/>
    </source>
</evidence>
<dbReference type="Gene3D" id="3.40.50.720">
    <property type="entry name" value="NAD(P)-binding Rossmann-like Domain"/>
    <property type="match status" value="3"/>
</dbReference>
<dbReference type="InterPro" id="IPR036291">
    <property type="entry name" value="NAD(P)-bd_dom_sf"/>
</dbReference>
<dbReference type="InterPro" id="IPR049552">
    <property type="entry name" value="PKS_DH_N"/>
</dbReference>
<dbReference type="InterPro" id="IPR049551">
    <property type="entry name" value="PKS_DH_C"/>
</dbReference>
<evidence type="ECO:0000256" key="8">
    <source>
        <dbReference type="PROSITE-ProRule" id="PRU01363"/>
    </source>
</evidence>
<dbReference type="SMART" id="SM00827">
    <property type="entry name" value="PKS_AT"/>
    <property type="match status" value="1"/>
</dbReference>
<feature type="domain" description="PKS/mFAS DH" evidence="10">
    <location>
        <begin position="594"/>
        <end position="902"/>
    </location>
</feature>
<sequence>MLQIPQKLEPLPNLERASVNSFGYGGVNAHAILERASTQMANLYHCHQTIKGETCANGRKLLTEGRNETRNDETGPQVHQLAPVPCRLSQHSQGQSDIQRAPIEEFRDVFEGESNTGQSLKNIERRLFLVTGNTQQKVLAIANNIRCWTSAQSGAGLDLDSLAYTLASRRSMHQWRHTFQAGSRDEFLLRLSGNIVSTKSSKALRLLFIFTGQGAQWHAMGRELNLKYPVFRDSLLQSDEILRDLGTSWALVRELERGEKDSRIHQSDIAQPSSTALQIALIALLASFGVRPATVIGHSSGEIAAAYAAGAISHRTALKVSFCRSLLSTVCKQKISSKGAMLSVGLGESQVSPLLLETRKGVVSLACVNSSSSTTVSGDEPAIVELQERLDDSGIFNRKLKVDTAYHSHHMRRVAHDYLCSLGTIENNTIDDQVTFISSVTGTQKNKDFGSDYWVDNLIFKVRFLDAVKEYCNLELGRSYSRAANHLSIELGPHGALAGPFRQTMTEVAGSLTYSYSPVLTRGRDAVESILSLSGWLFEYGYPVDIQSVNCLSKSNSRLRVLQNLPTYPWDHSTTYWQESRLSRSYRMRQNPCHDLLGIRITSSPSLEPSWRYVCSIESLPWLADHVVDGLITFPGAGYVCMAIEASKELAKDKGLDPQSFVVESVSFMKALVVPPAPKTVELQICFRPQLLGQTLWDEFRIYALSEYDDWHEQCRGRILANPASDPRSGDPQSREPELAETHLMRSCKLSAYDIYSQLQANGNTYGPCFACIKELRIADSQAIGYVIIPDIKSTMPAGYQQPHVIHPTTLDALLHTALPLYERQYGPQPVMPVFIEELTVFPHISNTPGDGLFAAVELYPNGERSAFVDISVSGDGVMTDKQPLLTISRIKLLGVGDPETGRSSSSDRRDMAYQMQWIPEITAKAQESVENSPDLGIGIRSLDDKSLLSSLRSTKFSPCEACKMGDESEQLGAHINLIAAHSCRKFATMLTVLLNKDGHEVTPATWASRAVTAQATYVVLDDSEQPFLESPTEALFQSITKRIDLVSTIIWVSTRFGKADAVSSSYPKSALITGFARSARAEHEQLRFTTLDILDDIGKDSQAVSRAAAEVVQRSLKGCDELEYVYHLSQMLVPRLVLDPQINNIMAQANEPPVEEVLYSRSKDYLAFDVDSFNCRNGVYFTDSSAASGLPKPTEVEVEALAHSFDPRHIVQAKGRMARSLPVIREFAGTVRAIGSKAQTTLKKGDTVIGWNLHDSAYVNYPRTEICNVTRIPSRLSLPVATAMAIPLIATYYSLIEIAKLREGHSILIHEASGVYGQLAIAMAKSTGAKILATVATPAQREDFATTFSLPPSRFLSERDWRLKRNVIRLTDGKGADVVVAMPSDRPAPDLGGCVAVLGVYVQISRAGDDINVILPKFTRRDISFVSLDVDTIARHQPGKLAYSLEKAVSMLPERFTPSTSIKCIAVSQIEEALAESRKLESIENIVLTAEANTKVRVRRRDLAYSYRGACNLRPDATYVIAGGLGDLGQRASALMAKYGAKHLVLLSRRSLTPAKIDSLQEGLQQHSPGLKLYAIDCDITKSSAVSDIARKLESLKLPPTRGVLQSAAVIKDRVLEHMSAEDWQVPLQTKMHGTQNLDEAFRSSPLDFFVMLSSLSGVIGTRGQANYAAGNTYQDAFALSRESTQTAYIALDLGMIEDSATYGNKAGQVRAQNLLRQGLIPIKSEQLSAIFEWALSPDTWRRGSGQFAIGIDGASIHEAENATPTTKSAMFTQVRGTRKIKAPARKALSLGDKTSIMAANTLEKAKVVISEAISQKAASLISVGKEDFDQDRSLQDFGLDSLTAIEVKNFIRQNFDAAVNASEILDEPSMATLSDKVASRSGLLREKFGNPISGSKSGITSQIASPVEFAIEICNTSEENKLPALPLPSVEDTIDLYLTSARPFLKAKDFERTSEAARVFKRKSGKLLQEKLEVRKKNPELDNWLYDLQVSGVYLRRRLPIHPFGTFYGVHPLTERAHGQAERAAIIAETAYALQKRLEANELEPDYLNDERLCPQSLSWLFNTCREPHRNVDRIRKHERNRYLIVLRRGHAFKIALEQESQPVTRAKLRAAIDEILHISSQMLPSIATLTADDRDSWAELRGVVMSMSLQNEKILNTIEAAAFLICLDDESPSTPTERCNSLLLGDPGNRWSDKTLQFVVCANGVSGYVCEHSMLDAVSVRQINSSITTAIVEATSESEHHATVHSNSRIWEEFRFHTNEILRDEIDSLHNHVRTTFKPVEFVHFKLPSIGNKLLRNRRIPSKSGVQIVIQLASLLYYGLQYPSWETMTMMLFRGGRLDWMQSVSTAMFTFCEAAFNDEVPLAQRSKMLREAAGTHASTMTRVSRGRGFAAHLEALREVAQREEALPAFFDDPTWEMMRVLSSRKLKTDASVGLKAQEAGFFMPDPESFFVHYEIDELECQFFVQSTEGRTDLFCKALEKAAEQILRLLEEH</sequence>
<evidence type="ECO:0000256" key="1">
    <source>
        <dbReference type="ARBA" id="ARBA00005232"/>
    </source>
</evidence>
<feature type="region of interest" description="C-terminal hotdog fold" evidence="8">
    <location>
        <begin position="745"/>
        <end position="902"/>
    </location>
</feature>
<dbReference type="Gene3D" id="3.30.559.10">
    <property type="entry name" value="Chloramphenicol acetyltransferase-like domain"/>
    <property type="match status" value="1"/>
</dbReference>
<dbReference type="Pfam" id="PF08659">
    <property type="entry name" value="KR"/>
    <property type="match status" value="1"/>
</dbReference>
<dbReference type="Pfam" id="PF00698">
    <property type="entry name" value="Acyl_transf_1"/>
    <property type="match status" value="1"/>
</dbReference>
<dbReference type="Gene3D" id="3.40.366.10">
    <property type="entry name" value="Malonyl-Coenzyme A Acyl Carrier Protein, domain 2"/>
    <property type="match status" value="1"/>
</dbReference>
<dbReference type="GO" id="GO:0031177">
    <property type="term" value="F:phosphopantetheine binding"/>
    <property type="evidence" value="ECO:0007669"/>
    <property type="project" value="InterPro"/>
</dbReference>
<accession>A0AAD9ZC26</accession>
<dbReference type="Pfam" id="PF23297">
    <property type="entry name" value="ACP_SdgA_C"/>
    <property type="match status" value="1"/>
</dbReference>
<dbReference type="Pfam" id="PF14765">
    <property type="entry name" value="PS-DH"/>
    <property type="match status" value="1"/>
</dbReference>
<dbReference type="InterPro" id="IPR057326">
    <property type="entry name" value="KR_dom"/>
</dbReference>
<dbReference type="SMART" id="SM00823">
    <property type="entry name" value="PKS_PP"/>
    <property type="match status" value="1"/>
</dbReference>
<dbReference type="SUPFAM" id="SSF50129">
    <property type="entry name" value="GroES-like"/>
    <property type="match status" value="1"/>
</dbReference>
<dbReference type="Pfam" id="PF23114">
    <property type="entry name" value="NAD-bd_HRPKS_sdrA"/>
    <property type="match status" value="1"/>
</dbReference>
<evidence type="ECO:0000259" key="9">
    <source>
        <dbReference type="PROSITE" id="PS50075"/>
    </source>
</evidence>
<comment type="similarity">
    <text evidence="1">Belongs to the carnitine/choline acetyltransferase family.</text>
</comment>
<dbReference type="PROSITE" id="PS00440">
    <property type="entry name" value="ACYLTRANSF_C_2"/>
    <property type="match status" value="1"/>
</dbReference>